<keyword evidence="1" id="KW-0175">Coiled coil</keyword>
<accession>A0ABY2TIG0</accession>
<keyword evidence="4" id="KW-1185">Reference proteome</keyword>
<dbReference type="Gene3D" id="1.25.40.10">
    <property type="entry name" value="Tetratricopeptide repeat domain"/>
    <property type="match status" value="1"/>
</dbReference>
<protein>
    <recommendedName>
        <fullName evidence="5">Tetratricopeptide repeat protein</fullName>
    </recommendedName>
</protein>
<evidence type="ECO:0000256" key="2">
    <source>
        <dbReference type="SAM" id="SignalP"/>
    </source>
</evidence>
<evidence type="ECO:0000313" key="4">
    <source>
        <dbReference type="Proteomes" id="UP000309584"/>
    </source>
</evidence>
<dbReference type="SUPFAM" id="SSF48452">
    <property type="entry name" value="TPR-like"/>
    <property type="match status" value="1"/>
</dbReference>
<proteinExistence type="predicted"/>
<reference evidence="3 4" key="1">
    <citation type="submission" date="2018-05" db="EMBL/GenBank/DDBJ databases">
        <title>Novel Campyloabacter and Helicobacter Species and Strains.</title>
        <authorList>
            <person name="Mannion A.J."/>
            <person name="Shen Z."/>
            <person name="Fox J.G."/>
        </authorList>
    </citation>
    <scope>NUCLEOTIDE SEQUENCE [LARGE SCALE GENOMIC DNA]</scope>
    <source>
        <strain evidence="4">MIT10-5678</strain>
    </source>
</reference>
<dbReference type="Pfam" id="PF13174">
    <property type="entry name" value="TPR_6"/>
    <property type="match status" value="1"/>
</dbReference>
<organism evidence="3 4">
    <name type="scientific">Campylobacter taeniopygiae</name>
    <dbReference type="NCBI Taxonomy" id="2510188"/>
    <lineage>
        <taxon>Bacteria</taxon>
        <taxon>Pseudomonadati</taxon>
        <taxon>Campylobacterota</taxon>
        <taxon>Epsilonproteobacteria</taxon>
        <taxon>Campylobacterales</taxon>
        <taxon>Campylobacteraceae</taxon>
        <taxon>Campylobacter</taxon>
    </lineage>
</organism>
<comment type="caution">
    <text evidence="3">The sequence shown here is derived from an EMBL/GenBank/DDBJ whole genome shotgun (WGS) entry which is preliminary data.</text>
</comment>
<feature type="coiled-coil region" evidence="1">
    <location>
        <begin position="47"/>
        <end position="116"/>
    </location>
</feature>
<dbReference type="EMBL" id="NXLY01000009">
    <property type="protein sequence ID" value="TKX33787.1"/>
    <property type="molecule type" value="Genomic_DNA"/>
</dbReference>
<evidence type="ECO:0000313" key="3">
    <source>
        <dbReference type="EMBL" id="TKX33787.1"/>
    </source>
</evidence>
<dbReference type="InterPro" id="IPR011990">
    <property type="entry name" value="TPR-like_helical_dom_sf"/>
</dbReference>
<dbReference type="Proteomes" id="UP000309584">
    <property type="component" value="Unassembled WGS sequence"/>
</dbReference>
<feature type="signal peptide" evidence="2">
    <location>
        <begin position="1"/>
        <end position="18"/>
    </location>
</feature>
<gene>
    <name evidence="3" type="ORF">CQA75_05595</name>
</gene>
<evidence type="ECO:0000256" key="1">
    <source>
        <dbReference type="SAM" id="Coils"/>
    </source>
</evidence>
<sequence length="319" mass="35980">MKKILSVALLMGATLLHAENSAFGAGDITSNSAYGLSSSERLLKEKLDSLSNSNSQANARIDEMQERIEGLQSTLEGINSQYAKSNSRLTQLEANNDSLENNLTIEIQNLKKYVEESRKIQEANNKQFKKILTELSSLVDSINANYVSKEELKDINLSINNISSNTSHKNTDNTLNEKKDDNITTNIQIQDANKTIDDSWKKKKNNEILDLAIQDLHKDLYEECKTKLNHLIAQKYKPARANFWLGEVEYKQKNYNNAIAFYKKSSAISSKGDYFPKLLYHTAISLDKVGNTKTANGFYKALKKNYPNTPEAKASPNRK</sequence>
<name>A0ABY2TIG0_9BACT</name>
<evidence type="ECO:0008006" key="5">
    <source>
        <dbReference type="Google" id="ProtNLM"/>
    </source>
</evidence>
<dbReference type="RefSeq" id="WP_137624046.1">
    <property type="nucleotide sequence ID" value="NZ_NXLY01000009.1"/>
</dbReference>
<feature type="chain" id="PRO_5045267102" description="Tetratricopeptide repeat protein" evidence="2">
    <location>
        <begin position="19"/>
        <end position="319"/>
    </location>
</feature>
<keyword evidence="2" id="KW-0732">Signal</keyword>
<dbReference type="InterPro" id="IPR019734">
    <property type="entry name" value="TPR_rpt"/>
</dbReference>